<name>A0A090KU76_STRRB</name>
<evidence type="ECO:0000313" key="3">
    <source>
        <dbReference type="Proteomes" id="UP000035682"/>
    </source>
</evidence>
<sequence length="231" mass="26970">MVAENGSSTGSSVMSSWDNEDFCNDINNDNSYGHSKIQNDSIQNNNILVVPQSKPSPNDHLLKHEFLLSSFVKTPEVEWDNYEHLTTPIAIFKSWEQFWRVILHMQRPTEIKSRCYIHIFKDGIKPLWEDPGNVYGGRFMITYKKKDTLADLHWEKMLLAFLGSNFHDSLISGIVLSVKRNNLVISVWVNDANKREKLNNLVFDLKTYLDLDDDTRIRFMKHKEDTFVHCF</sequence>
<accession>A0A090KU76</accession>
<reference evidence="2" key="1">
    <citation type="submission" date="2014-09" db="EMBL/GenBank/DDBJ databases">
        <authorList>
            <person name="Aslett A.Martin."/>
        </authorList>
    </citation>
    <scope>NUCLEOTIDE SEQUENCE</scope>
    <source>
        <strain evidence="2">ED321 Heterogonic</strain>
    </source>
</reference>
<dbReference type="GeneID" id="36373338"/>
<dbReference type="EMBL" id="LN609405">
    <property type="protein sequence ID" value="CEF60971.1"/>
    <property type="molecule type" value="Genomic_DNA"/>
</dbReference>
<evidence type="ECO:0000313" key="5">
    <source>
        <dbReference type="WormBase" id="SRAE_0000010300"/>
    </source>
</evidence>
<protein>
    <submittedName>
        <fullName evidence="2 4">Eukaryotic translation initiation factor 4E type 2</fullName>
    </submittedName>
</protein>
<dbReference type="WBParaSite" id="SRAE_0000010300.1">
    <property type="protein sequence ID" value="SRAE_0000010300.1"/>
    <property type="gene ID" value="WBGene00255840"/>
</dbReference>
<gene>
    <name evidence="2 4 5" type="ORF">SRAE_0000010300</name>
</gene>
<reference evidence="3" key="2">
    <citation type="submission" date="2014-09" db="EMBL/GenBank/DDBJ databases">
        <authorList>
            <person name="Martin A.A."/>
        </authorList>
    </citation>
    <scope>NUCLEOTIDE SEQUENCE</scope>
    <source>
        <strain evidence="3">ED321</strain>
    </source>
</reference>
<keyword evidence="1" id="KW-0648">Protein biosynthesis</keyword>
<evidence type="ECO:0000256" key="1">
    <source>
        <dbReference type="RuleBase" id="RU004374"/>
    </source>
</evidence>
<dbReference type="Proteomes" id="UP000035682">
    <property type="component" value="Unplaced"/>
</dbReference>
<dbReference type="GO" id="GO:0000340">
    <property type="term" value="F:RNA 7-methylguanosine cap binding"/>
    <property type="evidence" value="ECO:0007669"/>
    <property type="project" value="TreeGrafter"/>
</dbReference>
<evidence type="ECO:0000313" key="4">
    <source>
        <dbReference type="WBParaSite" id="SRAE_0000010300.1"/>
    </source>
</evidence>
<keyword evidence="1 2" id="KW-0396">Initiation factor</keyword>
<dbReference type="InterPro" id="IPR001040">
    <property type="entry name" value="TIF_eIF_4E"/>
</dbReference>
<dbReference type="Pfam" id="PF01652">
    <property type="entry name" value="IF4E"/>
    <property type="match status" value="1"/>
</dbReference>
<dbReference type="AlphaFoldDB" id="A0A090KU76"/>
<evidence type="ECO:0000313" key="2">
    <source>
        <dbReference type="EMBL" id="CEF60971.1"/>
    </source>
</evidence>
<dbReference type="Gene3D" id="3.30.760.10">
    <property type="entry name" value="RNA Cap, Translation Initiation Factor Eif4e"/>
    <property type="match status" value="1"/>
</dbReference>
<dbReference type="GO" id="GO:0003743">
    <property type="term" value="F:translation initiation factor activity"/>
    <property type="evidence" value="ECO:0007669"/>
    <property type="project" value="UniProtKB-KW"/>
</dbReference>
<dbReference type="GO" id="GO:0016281">
    <property type="term" value="C:eukaryotic translation initiation factor 4F complex"/>
    <property type="evidence" value="ECO:0007669"/>
    <property type="project" value="TreeGrafter"/>
</dbReference>
<dbReference type="InterPro" id="IPR023398">
    <property type="entry name" value="TIF_eIF4e-like"/>
</dbReference>
<proteinExistence type="inferred from homology"/>
<dbReference type="SUPFAM" id="SSF55418">
    <property type="entry name" value="eIF4e-like"/>
    <property type="match status" value="1"/>
</dbReference>
<dbReference type="WormBase" id="SRAE_0000010300">
    <property type="protein sequence ID" value="SRP08796"/>
    <property type="gene ID" value="WBGene00255840"/>
</dbReference>
<dbReference type="PANTHER" id="PTHR11960">
    <property type="entry name" value="EUKARYOTIC TRANSLATION INITIATION FACTOR 4E RELATED"/>
    <property type="match status" value="1"/>
</dbReference>
<keyword evidence="1" id="KW-0694">RNA-binding</keyword>
<dbReference type="CTD" id="36373338"/>
<reference evidence="4" key="3">
    <citation type="submission" date="2020-12" db="UniProtKB">
        <authorList>
            <consortium name="WormBaseParasite"/>
        </authorList>
    </citation>
    <scope>IDENTIFICATION</scope>
</reference>
<comment type="similarity">
    <text evidence="1">Belongs to the eukaryotic initiation factor 4E family.</text>
</comment>
<keyword evidence="3" id="KW-1185">Reference proteome</keyword>
<dbReference type="OrthoDB" id="590761at2759"/>
<organism evidence="2">
    <name type="scientific">Strongyloides ratti</name>
    <name type="common">Parasitic roundworm</name>
    <dbReference type="NCBI Taxonomy" id="34506"/>
    <lineage>
        <taxon>Eukaryota</taxon>
        <taxon>Metazoa</taxon>
        <taxon>Ecdysozoa</taxon>
        <taxon>Nematoda</taxon>
        <taxon>Chromadorea</taxon>
        <taxon>Rhabditida</taxon>
        <taxon>Tylenchina</taxon>
        <taxon>Panagrolaimomorpha</taxon>
        <taxon>Strongyloidoidea</taxon>
        <taxon>Strongyloididae</taxon>
        <taxon>Strongyloides</taxon>
    </lineage>
</organism>
<dbReference type="RefSeq" id="XP_024500180.1">
    <property type="nucleotide sequence ID" value="XM_024645948.1"/>
</dbReference>